<evidence type="ECO:0000256" key="1">
    <source>
        <dbReference type="SAM" id="MobiDB-lite"/>
    </source>
</evidence>
<dbReference type="RefSeq" id="XP_041558428.1">
    <property type="nucleotide sequence ID" value="XM_041705999.1"/>
</dbReference>
<evidence type="ECO:0000313" key="2">
    <source>
        <dbReference type="EMBL" id="BCS26234.1"/>
    </source>
</evidence>
<dbReference type="Proteomes" id="UP000654913">
    <property type="component" value="Chromosome 5"/>
</dbReference>
<dbReference type="EMBL" id="AP024447">
    <property type="protein sequence ID" value="BCS26234.1"/>
    <property type="molecule type" value="Genomic_DNA"/>
</dbReference>
<reference evidence="2" key="2">
    <citation type="submission" date="2021-02" db="EMBL/GenBank/DDBJ databases">
        <title>Aspergillus puulaauensis MK2 genome sequence.</title>
        <authorList>
            <person name="Futagami T."/>
            <person name="Mori K."/>
            <person name="Kadooka C."/>
            <person name="Tanaka T."/>
        </authorList>
    </citation>
    <scope>NUCLEOTIDE SEQUENCE</scope>
    <source>
        <strain evidence="2">MK2</strain>
    </source>
</reference>
<name>A0A7R7XT01_9EURO</name>
<keyword evidence="3" id="KW-1185">Reference proteome</keyword>
<gene>
    <name evidence="2" type="ORF">APUU_50945S</name>
</gene>
<protein>
    <submittedName>
        <fullName evidence="2">Uncharacterized protein</fullName>
    </submittedName>
</protein>
<feature type="region of interest" description="Disordered" evidence="1">
    <location>
        <begin position="1"/>
        <end position="28"/>
    </location>
</feature>
<accession>A0A7R7XT01</accession>
<organism evidence="2 3">
    <name type="scientific">Aspergillus puulaauensis</name>
    <dbReference type="NCBI Taxonomy" id="1220207"/>
    <lineage>
        <taxon>Eukaryota</taxon>
        <taxon>Fungi</taxon>
        <taxon>Dikarya</taxon>
        <taxon>Ascomycota</taxon>
        <taxon>Pezizomycotina</taxon>
        <taxon>Eurotiomycetes</taxon>
        <taxon>Eurotiomycetidae</taxon>
        <taxon>Eurotiales</taxon>
        <taxon>Aspergillaceae</taxon>
        <taxon>Aspergillus</taxon>
    </lineage>
</organism>
<dbReference type="KEGG" id="apuu:APUU_50945S"/>
<dbReference type="AlphaFoldDB" id="A0A7R7XT01"/>
<evidence type="ECO:0000313" key="3">
    <source>
        <dbReference type="Proteomes" id="UP000654913"/>
    </source>
</evidence>
<proteinExistence type="predicted"/>
<dbReference type="GeneID" id="64976239"/>
<sequence>MLRGPTPNSDVGGRSPASKVIKPPSGSYQTTLASEWSVRFVGAADTSIMERDGLESTDSNTDVLRGVLAGETSSSTIVHSHAPPHAEPNLSKCNIPNELAAEFMDNGPGSFMFSGAYGSAED</sequence>
<reference evidence="2" key="1">
    <citation type="submission" date="2021-01" db="EMBL/GenBank/DDBJ databases">
        <authorList>
            <consortium name="Aspergillus puulaauensis MK2 genome sequencing consortium"/>
            <person name="Kazuki M."/>
            <person name="Futagami T."/>
        </authorList>
    </citation>
    <scope>NUCLEOTIDE SEQUENCE</scope>
    <source>
        <strain evidence="2">MK2</strain>
    </source>
</reference>